<accession>A0A3M2S274</accession>
<evidence type="ECO:0000256" key="9">
    <source>
        <dbReference type="PROSITE-ProRule" id="PRU10141"/>
    </source>
</evidence>
<dbReference type="PROSITE" id="PS00108">
    <property type="entry name" value="PROTEIN_KINASE_ST"/>
    <property type="match status" value="1"/>
</dbReference>
<evidence type="ECO:0000313" key="14">
    <source>
        <dbReference type="Proteomes" id="UP000277212"/>
    </source>
</evidence>
<evidence type="ECO:0000256" key="6">
    <source>
        <dbReference type="ARBA" id="ARBA00022840"/>
    </source>
</evidence>
<evidence type="ECO:0000256" key="5">
    <source>
        <dbReference type="ARBA" id="ARBA00022777"/>
    </source>
</evidence>
<reference evidence="13 14" key="1">
    <citation type="submission" date="2017-06" db="EMBL/GenBank/DDBJ databases">
        <title>Comparative genomic analysis of Ambrosia Fusariam Clade fungi.</title>
        <authorList>
            <person name="Stajich J.E."/>
            <person name="Carrillo J."/>
            <person name="Kijimoto T."/>
            <person name="Eskalen A."/>
            <person name="O'Donnell K."/>
            <person name="Kasson M."/>
        </authorList>
    </citation>
    <scope>NUCLEOTIDE SEQUENCE [LARGE SCALE GENOMIC DNA]</scope>
    <source>
        <strain evidence="13">UCR3666</strain>
    </source>
</reference>
<dbReference type="InterPro" id="IPR017441">
    <property type="entry name" value="Protein_kinase_ATP_BS"/>
</dbReference>
<dbReference type="Gene3D" id="3.30.200.20">
    <property type="entry name" value="Phosphorylase Kinase, domain 1"/>
    <property type="match status" value="1"/>
</dbReference>
<dbReference type="InterPro" id="IPR000719">
    <property type="entry name" value="Prot_kinase_dom"/>
</dbReference>
<dbReference type="InterPro" id="IPR008271">
    <property type="entry name" value="Ser/Thr_kinase_AS"/>
</dbReference>
<feature type="region of interest" description="Disordered" evidence="11">
    <location>
        <begin position="1"/>
        <end position="73"/>
    </location>
</feature>
<evidence type="ECO:0000256" key="11">
    <source>
        <dbReference type="SAM" id="MobiDB-lite"/>
    </source>
</evidence>
<dbReference type="SMART" id="SM00220">
    <property type="entry name" value="S_TKc"/>
    <property type="match status" value="1"/>
</dbReference>
<dbReference type="Proteomes" id="UP000277212">
    <property type="component" value="Unassembled WGS sequence"/>
</dbReference>
<comment type="similarity">
    <text evidence="10">Belongs to the protein kinase superfamily.</text>
</comment>
<dbReference type="GO" id="GO:0005524">
    <property type="term" value="F:ATP binding"/>
    <property type="evidence" value="ECO:0007669"/>
    <property type="project" value="UniProtKB-UniRule"/>
</dbReference>
<dbReference type="Gene3D" id="1.10.510.10">
    <property type="entry name" value="Transferase(Phosphotransferase) domain 1"/>
    <property type="match status" value="1"/>
</dbReference>
<feature type="binding site" evidence="9">
    <location>
        <position position="143"/>
    </location>
    <ligand>
        <name>ATP</name>
        <dbReference type="ChEBI" id="CHEBI:30616"/>
    </ligand>
</feature>
<comment type="catalytic activity">
    <reaction evidence="8">
        <text>L-seryl-[protein] + ATP = O-phospho-L-seryl-[protein] + ADP + H(+)</text>
        <dbReference type="Rhea" id="RHEA:17989"/>
        <dbReference type="Rhea" id="RHEA-COMP:9863"/>
        <dbReference type="Rhea" id="RHEA-COMP:11604"/>
        <dbReference type="ChEBI" id="CHEBI:15378"/>
        <dbReference type="ChEBI" id="CHEBI:29999"/>
        <dbReference type="ChEBI" id="CHEBI:30616"/>
        <dbReference type="ChEBI" id="CHEBI:83421"/>
        <dbReference type="ChEBI" id="CHEBI:456216"/>
        <dbReference type="EC" id="2.7.11.1"/>
    </reaction>
</comment>
<feature type="domain" description="Protein kinase" evidence="12">
    <location>
        <begin position="109"/>
        <end position="469"/>
    </location>
</feature>
<evidence type="ECO:0000256" key="1">
    <source>
        <dbReference type="ARBA" id="ARBA00012513"/>
    </source>
</evidence>
<dbReference type="PROSITE" id="PS00107">
    <property type="entry name" value="PROTEIN_KINASE_ATP"/>
    <property type="match status" value="1"/>
</dbReference>
<dbReference type="InterPro" id="IPR011009">
    <property type="entry name" value="Kinase-like_dom_sf"/>
</dbReference>
<evidence type="ECO:0000256" key="3">
    <source>
        <dbReference type="ARBA" id="ARBA00022679"/>
    </source>
</evidence>
<comment type="caution">
    <text evidence="13">The sequence shown here is derived from an EMBL/GenBank/DDBJ whole genome shotgun (WGS) entry which is preliminary data.</text>
</comment>
<evidence type="ECO:0000256" key="7">
    <source>
        <dbReference type="ARBA" id="ARBA00047899"/>
    </source>
</evidence>
<comment type="catalytic activity">
    <reaction evidence="7">
        <text>L-threonyl-[protein] + ATP = O-phospho-L-threonyl-[protein] + ADP + H(+)</text>
        <dbReference type="Rhea" id="RHEA:46608"/>
        <dbReference type="Rhea" id="RHEA-COMP:11060"/>
        <dbReference type="Rhea" id="RHEA-COMP:11605"/>
        <dbReference type="ChEBI" id="CHEBI:15378"/>
        <dbReference type="ChEBI" id="CHEBI:30013"/>
        <dbReference type="ChEBI" id="CHEBI:30616"/>
        <dbReference type="ChEBI" id="CHEBI:61977"/>
        <dbReference type="ChEBI" id="CHEBI:456216"/>
        <dbReference type="EC" id="2.7.11.1"/>
    </reaction>
</comment>
<keyword evidence="14" id="KW-1185">Reference proteome</keyword>
<dbReference type="PROSITE" id="PS50011">
    <property type="entry name" value="PROTEIN_KINASE_DOM"/>
    <property type="match status" value="1"/>
</dbReference>
<keyword evidence="5" id="KW-0418">Kinase</keyword>
<dbReference type="SUPFAM" id="SSF56112">
    <property type="entry name" value="Protein kinase-like (PK-like)"/>
    <property type="match status" value="1"/>
</dbReference>
<dbReference type="EC" id="2.7.11.1" evidence="1"/>
<dbReference type="PANTHER" id="PTHR47634:SF9">
    <property type="entry name" value="PROTEIN KINASE DOMAIN-CONTAINING PROTEIN-RELATED"/>
    <property type="match status" value="1"/>
</dbReference>
<dbReference type="GO" id="GO:0000245">
    <property type="term" value="P:spliceosomal complex assembly"/>
    <property type="evidence" value="ECO:0007669"/>
    <property type="project" value="TreeGrafter"/>
</dbReference>
<evidence type="ECO:0000256" key="2">
    <source>
        <dbReference type="ARBA" id="ARBA00022527"/>
    </source>
</evidence>
<dbReference type="PANTHER" id="PTHR47634">
    <property type="entry name" value="PROTEIN KINASE DOMAIN-CONTAINING PROTEIN-RELATED"/>
    <property type="match status" value="1"/>
</dbReference>
<gene>
    <name evidence="13" type="ORF">CDV36_008745</name>
</gene>
<dbReference type="STRING" id="2010991.A0A3M2S274"/>
<dbReference type="GO" id="GO:0004674">
    <property type="term" value="F:protein serine/threonine kinase activity"/>
    <property type="evidence" value="ECO:0007669"/>
    <property type="project" value="UniProtKB-KW"/>
</dbReference>
<dbReference type="OrthoDB" id="5979581at2759"/>
<keyword evidence="3" id="KW-0808">Transferase</keyword>
<dbReference type="GO" id="GO:0050684">
    <property type="term" value="P:regulation of mRNA processing"/>
    <property type="evidence" value="ECO:0007669"/>
    <property type="project" value="TreeGrafter"/>
</dbReference>
<feature type="compositionally biased region" description="Basic and acidic residues" evidence="11">
    <location>
        <begin position="19"/>
        <end position="34"/>
    </location>
</feature>
<dbReference type="EMBL" id="NKUJ01000161">
    <property type="protein sequence ID" value="RMJ11638.1"/>
    <property type="molecule type" value="Genomic_DNA"/>
</dbReference>
<dbReference type="AlphaFoldDB" id="A0A3M2S274"/>
<sequence>MGNYFAKLAPCLTQPRGTDQADRASDQQPDHATRPDAISKGIEERVAEPDVVDEGMEGQVTQPDTDSDGVEDQAIHDDSVSEGIEEGEAAYRPGGFHPVYIGDVFNGRYKVLNKIGYGQYSTVWLVKDLQASGDGPSVFRALKVLSAICYGQGHDTFEKEILTHLRGGDCDQLGYNYVCHLVDDFEHQGPNGTHTCLVFELMGETLSSFGVWFSEHMIPPAIMHRFAIQLVLALDFAHEHDVVHTDIKPDNIFVKFCDHSLIESGYLKEVPIPEQDREETQYCPVPSRPLRGYYFDPSNTRADQFNIALGDWGVSSWTTKHLCETIQPVALRSPEVIIGAPWSASTDWWNLGAVLLEVFRTVRMFDGGVPPDGHYEPKEHLSEIVDLFGPFPKALLEKGDQDMVCDVFDEEGRVKDTEPYEGPGLSSEDYMPSLTQESREQFASFLQLMMKIDPEERPEAMDLLRHPWLDAVRS</sequence>
<dbReference type="InterPro" id="IPR051334">
    <property type="entry name" value="SRPK"/>
</dbReference>
<name>A0A3M2S274_9HYPO</name>
<evidence type="ECO:0000259" key="12">
    <source>
        <dbReference type="PROSITE" id="PS50011"/>
    </source>
</evidence>
<keyword evidence="6 9" id="KW-0067">ATP-binding</keyword>
<keyword evidence="4 9" id="KW-0547">Nucleotide-binding</keyword>
<evidence type="ECO:0000256" key="10">
    <source>
        <dbReference type="RuleBase" id="RU000304"/>
    </source>
</evidence>
<protein>
    <recommendedName>
        <fullName evidence="1">non-specific serine/threonine protein kinase</fullName>
        <ecNumber evidence="1">2.7.11.1</ecNumber>
    </recommendedName>
</protein>
<dbReference type="Pfam" id="PF00069">
    <property type="entry name" value="Pkinase"/>
    <property type="match status" value="2"/>
</dbReference>
<evidence type="ECO:0000313" key="13">
    <source>
        <dbReference type="EMBL" id="RMJ11638.1"/>
    </source>
</evidence>
<evidence type="ECO:0000256" key="8">
    <source>
        <dbReference type="ARBA" id="ARBA00048679"/>
    </source>
</evidence>
<keyword evidence="2 10" id="KW-0723">Serine/threonine-protein kinase</keyword>
<organism evidence="13 14">
    <name type="scientific">Fusarium kuroshium</name>
    <dbReference type="NCBI Taxonomy" id="2010991"/>
    <lineage>
        <taxon>Eukaryota</taxon>
        <taxon>Fungi</taxon>
        <taxon>Dikarya</taxon>
        <taxon>Ascomycota</taxon>
        <taxon>Pezizomycotina</taxon>
        <taxon>Sordariomycetes</taxon>
        <taxon>Hypocreomycetidae</taxon>
        <taxon>Hypocreales</taxon>
        <taxon>Nectriaceae</taxon>
        <taxon>Fusarium</taxon>
        <taxon>Fusarium solani species complex</taxon>
    </lineage>
</organism>
<evidence type="ECO:0000256" key="4">
    <source>
        <dbReference type="ARBA" id="ARBA00022741"/>
    </source>
</evidence>
<proteinExistence type="inferred from homology"/>